<keyword evidence="2" id="KW-1185">Reference proteome</keyword>
<dbReference type="EMBL" id="JACHGN010000004">
    <property type="protein sequence ID" value="MBB5132447.1"/>
    <property type="molecule type" value="Genomic_DNA"/>
</dbReference>
<protein>
    <submittedName>
        <fullName evidence="1">Uncharacterized protein</fullName>
    </submittedName>
</protein>
<evidence type="ECO:0000313" key="2">
    <source>
        <dbReference type="Proteomes" id="UP000578449"/>
    </source>
</evidence>
<gene>
    <name evidence="1" type="ORF">HNP84_002163</name>
</gene>
<evidence type="ECO:0000313" key="1">
    <source>
        <dbReference type="EMBL" id="MBB5132447.1"/>
    </source>
</evidence>
<dbReference type="AlphaFoldDB" id="A0A840P5F5"/>
<organism evidence="1 2">
    <name type="scientific">Thermocatellispora tengchongensis</name>
    <dbReference type="NCBI Taxonomy" id="1073253"/>
    <lineage>
        <taxon>Bacteria</taxon>
        <taxon>Bacillati</taxon>
        <taxon>Actinomycetota</taxon>
        <taxon>Actinomycetes</taxon>
        <taxon>Streptosporangiales</taxon>
        <taxon>Streptosporangiaceae</taxon>
        <taxon>Thermocatellispora</taxon>
    </lineage>
</organism>
<accession>A0A840P5F5</accession>
<sequence length="44" mass="4691">MPDAEAINGRGLPIVDELAKETYVVSLDDPATSGKVIYATLPYP</sequence>
<reference evidence="1 2" key="1">
    <citation type="submission" date="2020-08" db="EMBL/GenBank/DDBJ databases">
        <title>Genomic Encyclopedia of Type Strains, Phase IV (KMG-IV): sequencing the most valuable type-strain genomes for metagenomic binning, comparative biology and taxonomic classification.</title>
        <authorList>
            <person name="Goeker M."/>
        </authorList>
    </citation>
    <scope>NUCLEOTIDE SEQUENCE [LARGE SCALE GENOMIC DNA]</scope>
    <source>
        <strain evidence="1 2">DSM 45615</strain>
    </source>
</reference>
<dbReference type="Proteomes" id="UP000578449">
    <property type="component" value="Unassembled WGS sequence"/>
</dbReference>
<comment type="caution">
    <text evidence="1">The sequence shown here is derived from an EMBL/GenBank/DDBJ whole genome shotgun (WGS) entry which is preliminary data.</text>
</comment>
<name>A0A840P5F5_9ACTN</name>
<proteinExistence type="predicted"/>